<dbReference type="InterPro" id="IPR010330">
    <property type="entry name" value="CoiA_nuc"/>
</dbReference>
<name>A0ABS6N2X0_9RHOB</name>
<accession>A0ABS6N2X0</accession>
<feature type="domain" description="Competence protein CoiA nuclease-like" evidence="1">
    <location>
        <begin position="57"/>
        <end position="137"/>
    </location>
</feature>
<proteinExistence type="predicted"/>
<evidence type="ECO:0000313" key="3">
    <source>
        <dbReference type="EMBL" id="MBV2358364.1"/>
    </source>
</evidence>
<organism evidence="3 4">
    <name type="scientific">Thalassococcus arenae</name>
    <dbReference type="NCBI Taxonomy" id="2851652"/>
    <lineage>
        <taxon>Bacteria</taxon>
        <taxon>Pseudomonadati</taxon>
        <taxon>Pseudomonadota</taxon>
        <taxon>Alphaproteobacteria</taxon>
        <taxon>Rhodobacterales</taxon>
        <taxon>Roseobacteraceae</taxon>
        <taxon>Thalassococcus</taxon>
    </lineage>
</organism>
<evidence type="ECO:0000259" key="1">
    <source>
        <dbReference type="Pfam" id="PF06054"/>
    </source>
</evidence>
<comment type="caution">
    <text evidence="3">The sequence shown here is derived from an EMBL/GenBank/DDBJ whole genome shotgun (WGS) entry which is preliminary data.</text>
</comment>
<dbReference type="EMBL" id="JAHRWL010000001">
    <property type="protein sequence ID" value="MBV2358364.1"/>
    <property type="molecule type" value="Genomic_DNA"/>
</dbReference>
<evidence type="ECO:0000259" key="2">
    <source>
        <dbReference type="Pfam" id="PF25164"/>
    </source>
</evidence>
<reference evidence="3" key="1">
    <citation type="submission" date="2021-06" db="EMBL/GenBank/DDBJ databases">
        <title>Thalassococcus sp. CAU 1522 isolated from sea sand, Republic of Korea.</title>
        <authorList>
            <person name="Kim W."/>
        </authorList>
    </citation>
    <scope>NUCLEOTIDE SEQUENCE</scope>
    <source>
        <strain evidence="3">CAU 1522</strain>
    </source>
</reference>
<dbReference type="InterPro" id="IPR057253">
    <property type="entry name" value="CoiA-like_N"/>
</dbReference>
<dbReference type="Pfam" id="PF06054">
    <property type="entry name" value="CoiA_nuc"/>
    <property type="match status" value="1"/>
</dbReference>
<gene>
    <name evidence="3" type="ORF">KUH32_01130</name>
</gene>
<dbReference type="Proteomes" id="UP001166293">
    <property type="component" value="Unassembled WGS sequence"/>
</dbReference>
<keyword evidence="4" id="KW-1185">Reference proteome</keyword>
<dbReference type="Pfam" id="PF25164">
    <property type="entry name" value="CoiA_N"/>
    <property type="match status" value="1"/>
</dbReference>
<protein>
    <recommendedName>
        <fullName evidence="5">Competence protein CoiA</fullName>
    </recommendedName>
</protein>
<dbReference type="RefSeq" id="WP_217776233.1">
    <property type="nucleotide sequence ID" value="NZ_JAHRWL010000001.1"/>
</dbReference>
<evidence type="ECO:0000313" key="4">
    <source>
        <dbReference type="Proteomes" id="UP001166293"/>
    </source>
</evidence>
<sequence length="269" mass="30838">MLIAESDGNRIDAFTAERGPTYHCPKCRGEVVLKKGRKVVHHFAHKPPITCTWVKGETRAHMESKVIVAAALKERGLRAELEFVVNTLPGDRRADVMAWSPKGLQIAFELQHTPIGIDEIERRALSYARAGIAQIWIPFLTSRVWDGGVPRHGGWFVERYSPRHFERWVHGFNGKNGMWMYDPNDKAFWLGRLTGHQTYVEESTWFLEGGEENYSGGFWKYSKRFKELTLEGPFKAEDLLIAVSKRRAFSTSRYHWPAARIANLTPSKP</sequence>
<evidence type="ECO:0008006" key="5">
    <source>
        <dbReference type="Google" id="ProtNLM"/>
    </source>
</evidence>
<feature type="domain" description="Competence protein CoiA-like N-terminal" evidence="2">
    <location>
        <begin position="19"/>
        <end position="52"/>
    </location>
</feature>